<protein>
    <recommendedName>
        <fullName evidence="2">C3H1-type domain-containing protein</fullName>
    </recommendedName>
</protein>
<feature type="domain" description="C3H1-type" evidence="2">
    <location>
        <begin position="4"/>
        <end position="26"/>
    </location>
</feature>
<accession>A0A6C0K9B9</accession>
<dbReference type="InterPro" id="IPR037151">
    <property type="entry name" value="AlkB-like_sf"/>
</dbReference>
<feature type="domain" description="C3H1-type" evidence="2">
    <location>
        <begin position="27"/>
        <end position="49"/>
    </location>
</feature>
<dbReference type="PANTHER" id="PTHR42256">
    <property type="entry name" value="OXOGLUTARATE/IRON-DEPENDENT DIOXYGENASE"/>
    <property type="match status" value="1"/>
</dbReference>
<dbReference type="EMBL" id="MN740839">
    <property type="protein sequence ID" value="QHU14289.1"/>
    <property type="molecule type" value="Genomic_DNA"/>
</dbReference>
<proteinExistence type="predicted"/>
<dbReference type="Gene3D" id="2.60.120.590">
    <property type="entry name" value="Alpha-ketoglutarate-dependent dioxygenase AlkB-like"/>
    <property type="match status" value="1"/>
</dbReference>
<dbReference type="SUPFAM" id="SSF51197">
    <property type="entry name" value="Clavaminate synthase-like"/>
    <property type="match status" value="1"/>
</dbReference>
<dbReference type="InterPro" id="IPR000571">
    <property type="entry name" value="Znf_CCCH"/>
</dbReference>
<name>A0A6C0K9B9_9ZZZZ</name>
<evidence type="ECO:0000313" key="3">
    <source>
        <dbReference type="EMBL" id="QHU14289.1"/>
    </source>
</evidence>
<dbReference type="InterPro" id="IPR027450">
    <property type="entry name" value="AlkB-like"/>
</dbReference>
<feature type="compositionally biased region" description="Basic and acidic residues" evidence="1">
    <location>
        <begin position="62"/>
        <end position="75"/>
    </location>
</feature>
<dbReference type="GO" id="GO:0046872">
    <property type="term" value="F:metal ion binding"/>
    <property type="evidence" value="ECO:0007669"/>
    <property type="project" value="InterPro"/>
</dbReference>
<dbReference type="AlphaFoldDB" id="A0A6C0K9B9"/>
<reference evidence="3" key="1">
    <citation type="journal article" date="2020" name="Nature">
        <title>Giant virus diversity and host interactions through global metagenomics.</title>
        <authorList>
            <person name="Schulz F."/>
            <person name="Roux S."/>
            <person name="Paez-Espino D."/>
            <person name="Jungbluth S."/>
            <person name="Walsh D.A."/>
            <person name="Denef V.J."/>
            <person name="McMahon K.D."/>
            <person name="Konstantinidis K.T."/>
            <person name="Eloe-Fadrosh E.A."/>
            <person name="Kyrpides N.C."/>
            <person name="Woyke T."/>
        </authorList>
    </citation>
    <scope>NUCLEOTIDE SEQUENCE</scope>
    <source>
        <strain evidence="3">GVMAG-S-1102113-118</strain>
    </source>
</reference>
<dbReference type="Gene3D" id="4.10.1000.10">
    <property type="entry name" value="Zinc finger, CCCH-type"/>
    <property type="match status" value="1"/>
</dbReference>
<dbReference type="PANTHER" id="PTHR42256:SF1">
    <property type="entry name" value="FE2OG DIOXYGENASE DOMAIN-CONTAINING PROTEIN"/>
    <property type="match status" value="1"/>
</dbReference>
<dbReference type="Pfam" id="PF13532">
    <property type="entry name" value="2OG-FeII_Oxy_2"/>
    <property type="match status" value="1"/>
</dbReference>
<feature type="region of interest" description="Disordered" evidence="1">
    <location>
        <begin position="53"/>
        <end position="79"/>
    </location>
</feature>
<organism evidence="3">
    <name type="scientific">viral metagenome</name>
    <dbReference type="NCBI Taxonomy" id="1070528"/>
    <lineage>
        <taxon>unclassified sequences</taxon>
        <taxon>metagenomes</taxon>
        <taxon>organismal metagenomes</taxon>
    </lineage>
</organism>
<evidence type="ECO:0000256" key="1">
    <source>
        <dbReference type="SAM" id="MobiDB-lite"/>
    </source>
</evidence>
<sequence>MSKVCLHYIAGRCRFGEECKKSHLENLCRNFFCWGKCERKNCNFSHDLPEGVEKPNPFASKPTERKPRTNRKNTESFEPSHAPADLLVHFNRRTAIGSNAISISDNVFQADLVYQPLSTEINKVKEADPEVFKLWHGDTHYIADDKKQWKMECPTFKRVVSEIAEHFGMEVKATRLNWYADGSEWKPYHHDAAAMKPDKAKTQNFTVGVSFGATRDISFQHSGAGKATVNFPLRDGMVYAFGKDVNIKWRHGIPQLPPGECDGPRISIVIWGWVEPNQ</sequence>
<evidence type="ECO:0000259" key="2">
    <source>
        <dbReference type="PROSITE" id="PS50103"/>
    </source>
</evidence>
<dbReference type="PROSITE" id="PS50103">
    <property type="entry name" value="ZF_C3H1"/>
    <property type="match status" value="2"/>
</dbReference>